<comment type="caution">
    <text evidence="1">The sequence shown here is derived from an EMBL/GenBank/DDBJ whole genome shotgun (WGS) entry which is preliminary data.</text>
</comment>
<dbReference type="Proteomes" id="UP001189429">
    <property type="component" value="Unassembled WGS sequence"/>
</dbReference>
<name>A0ABN9XNG4_9DINO</name>
<keyword evidence="2" id="KW-1185">Reference proteome</keyword>
<sequence length="204" mass="21923">MLQHVSCLWSTLGQVKSAIMELDSEDVNDAFVKAVRAARNCGYVAGGWVTLPADPPERRIDGGHEPLDEEAFMARYGYANYYAHWSAAPLVEETVTGFRLALQSLGITGPAYPQVKCDSLSKARSILVAAVANGMAYGEKFLSDEEAGQWVDQFLAPACQAGADVELWTGNADGVATINTGIVFVLGTDEGERSVGMLWLGDED</sequence>
<reference evidence="1" key="1">
    <citation type="submission" date="2023-10" db="EMBL/GenBank/DDBJ databases">
        <authorList>
            <person name="Chen Y."/>
            <person name="Shah S."/>
            <person name="Dougan E. K."/>
            <person name="Thang M."/>
            <person name="Chan C."/>
        </authorList>
    </citation>
    <scope>NUCLEOTIDE SEQUENCE [LARGE SCALE GENOMIC DNA]</scope>
</reference>
<gene>
    <name evidence="1" type="ORF">PCOR1329_LOCUS78310</name>
</gene>
<evidence type="ECO:0000313" key="2">
    <source>
        <dbReference type="Proteomes" id="UP001189429"/>
    </source>
</evidence>
<proteinExistence type="predicted"/>
<accession>A0ABN9XNG4</accession>
<protein>
    <submittedName>
        <fullName evidence="1">Uncharacterized protein</fullName>
    </submittedName>
</protein>
<organism evidence="1 2">
    <name type="scientific">Prorocentrum cordatum</name>
    <dbReference type="NCBI Taxonomy" id="2364126"/>
    <lineage>
        <taxon>Eukaryota</taxon>
        <taxon>Sar</taxon>
        <taxon>Alveolata</taxon>
        <taxon>Dinophyceae</taxon>
        <taxon>Prorocentrales</taxon>
        <taxon>Prorocentraceae</taxon>
        <taxon>Prorocentrum</taxon>
    </lineage>
</organism>
<dbReference type="EMBL" id="CAUYUJ010020911">
    <property type="protein sequence ID" value="CAK0901335.1"/>
    <property type="molecule type" value="Genomic_DNA"/>
</dbReference>
<evidence type="ECO:0000313" key="1">
    <source>
        <dbReference type="EMBL" id="CAK0901335.1"/>
    </source>
</evidence>